<dbReference type="AlphaFoldDB" id="A0A3E2WVH8"/>
<dbReference type="RefSeq" id="WP_025655504.1">
    <property type="nucleotide sequence ID" value="NZ_QVIA01000012.1"/>
</dbReference>
<evidence type="ECO:0000256" key="4">
    <source>
        <dbReference type="ARBA" id="ARBA00022777"/>
    </source>
</evidence>
<keyword evidence="7" id="KW-0684">Rhamnose metabolism</keyword>
<comment type="similarity">
    <text evidence="1">Belongs to the FGGY kinase family.</text>
</comment>
<evidence type="ECO:0000256" key="5">
    <source>
        <dbReference type="ARBA" id="ARBA00022840"/>
    </source>
</evidence>
<accession>A0A3E2WVH8</accession>
<dbReference type="GO" id="GO:0005829">
    <property type="term" value="C:cytosol"/>
    <property type="evidence" value="ECO:0007669"/>
    <property type="project" value="TreeGrafter"/>
</dbReference>
<dbReference type="InterPro" id="IPR043129">
    <property type="entry name" value="ATPase_NBD"/>
</dbReference>
<keyword evidence="4 11" id="KW-0418">Kinase</keyword>
<keyword evidence="3" id="KW-0547">Nucleotide-binding</keyword>
<evidence type="ECO:0000259" key="10">
    <source>
        <dbReference type="Pfam" id="PF02782"/>
    </source>
</evidence>
<feature type="domain" description="Carbohydrate kinase FGGY C-terminal" evidence="10">
    <location>
        <begin position="254"/>
        <end position="444"/>
    </location>
</feature>
<evidence type="ECO:0000256" key="2">
    <source>
        <dbReference type="ARBA" id="ARBA00022679"/>
    </source>
</evidence>
<dbReference type="NCBIfam" id="TIGR02627">
    <property type="entry name" value="rhamnulo_kin"/>
    <property type="match status" value="1"/>
</dbReference>
<evidence type="ECO:0000256" key="7">
    <source>
        <dbReference type="ARBA" id="ARBA00023308"/>
    </source>
</evidence>
<evidence type="ECO:0000313" key="12">
    <source>
        <dbReference type="Proteomes" id="UP000261111"/>
    </source>
</evidence>
<name>A0A3E2WVH8_9FIRM</name>
<keyword evidence="5" id="KW-0067">ATP-binding</keyword>
<gene>
    <name evidence="11" type="primary">rhaB</name>
    <name evidence="11" type="ORF">DWX41_12415</name>
</gene>
<dbReference type="EMBL" id="QVIA01000012">
    <property type="protein sequence ID" value="RGC31606.1"/>
    <property type="molecule type" value="Genomic_DNA"/>
</dbReference>
<evidence type="ECO:0000256" key="3">
    <source>
        <dbReference type="ARBA" id="ARBA00022741"/>
    </source>
</evidence>
<organism evidence="11 12">
    <name type="scientific">Hungatella hathewayi</name>
    <dbReference type="NCBI Taxonomy" id="154046"/>
    <lineage>
        <taxon>Bacteria</taxon>
        <taxon>Bacillati</taxon>
        <taxon>Bacillota</taxon>
        <taxon>Clostridia</taxon>
        <taxon>Lachnospirales</taxon>
        <taxon>Lachnospiraceae</taxon>
        <taxon>Hungatella</taxon>
    </lineage>
</organism>
<evidence type="ECO:0000259" key="9">
    <source>
        <dbReference type="Pfam" id="PF00370"/>
    </source>
</evidence>
<dbReference type="PANTHER" id="PTHR10196:SF93">
    <property type="entry name" value="L-RHAMNULOKINASE"/>
    <property type="match status" value="1"/>
</dbReference>
<dbReference type="InterPro" id="IPR018485">
    <property type="entry name" value="FGGY_C"/>
</dbReference>
<dbReference type="Pfam" id="PF02782">
    <property type="entry name" value="FGGY_C"/>
    <property type="match status" value="1"/>
</dbReference>
<dbReference type="GO" id="GO:0004370">
    <property type="term" value="F:glycerol kinase activity"/>
    <property type="evidence" value="ECO:0007669"/>
    <property type="project" value="TreeGrafter"/>
</dbReference>
<dbReference type="PANTHER" id="PTHR10196">
    <property type="entry name" value="SUGAR KINASE"/>
    <property type="match status" value="1"/>
</dbReference>
<reference evidence="11 12" key="1">
    <citation type="submission" date="2018-08" db="EMBL/GenBank/DDBJ databases">
        <title>A genome reference for cultivated species of the human gut microbiota.</title>
        <authorList>
            <person name="Zou Y."/>
            <person name="Xue W."/>
            <person name="Luo G."/>
        </authorList>
    </citation>
    <scope>NUCLEOTIDE SEQUENCE [LARGE SCALE GENOMIC DNA]</scope>
    <source>
        <strain evidence="11 12">AF19-21</strain>
    </source>
</reference>
<dbReference type="GeneID" id="93333550"/>
<keyword evidence="6" id="KW-1015">Disulfide bond</keyword>
<evidence type="ECO:0000256" key="8">
    <source>
        <dbReference type="NCBIfam" id="TIGR02627"/>
    </source>
</evidence>
<dbReference type="GO" id="GO:0006071">
    <property type="term" value="P:glycerol metabolic process"/>
    <property type="evidence" value="ECO:0007669"/>
    <property type="project" value="TreeGrafter"/>
</dbReference>
<evidence type="ECO:0000256" key="1">
    <source>
        <dbReference type="ARBA" id="ARBA00009156"/>
    </source>
</evidence>
<evidence type="ECO:0000256" key="6">
    <source>
        <dbReference type="ARBA" id="ARBA00023157"/>
    </source>
</evidence>
<protein>
    <recommendedName>
        <fullName evidence="8">Rhamnulokinase</fullName>
        <ecNumber evidence="8">2.7.1.5</ecNumber>
    </recommendedName>
</protein>
<dbReference type="Gene3D" id="3.30.420.40">
    <property type="match status" value="2"/>
</dbReference>
<dbReference type="GO" id="GO:0019301">
    <property type="term" value="P:rhamnose catabolic process"/>
    <property type="evidence" value="ECO:0007669"/>
    <property type="project" value="UniProtKB-UniRule"/>
</dbReference>
<dbReference type="InterPro" id="IPR013449">
    <property type="entry name" value="Rhamnulokinase"/>
</dbReference>
<dbReference type="GO" id="GO:0005524">
    <property type="term" value="F:ATP binding"/>
    <property type="evidence" value="ECO:0007669"/>
    <property type="project" value="UniProtKB-KW"/>
</dbReference>
<proteinExistence type="inferred from homology"/>
<dbReference type="Pfam" id="PF00370">
    <property type="entry name" value="FGGY_N"/>
    <property type="match status" value="1"/>
</dbReference>
<dbReference type="GO" id="GO:0008993">
    <property type="term" value="F:rhamnulokinase activity"/>
    <property type="evidence" value="ECO:0007669"/>
    <property type="project" value="UniProtKB-UniRule"/>
</dbReference>
<dbReference type="SUPFAM" id="SSF53067">
    <property type="entry name" value="Actin-like ATPase domain"/>
    <property type="match status" value="2"/>
</dbReference>
<dbReference type="Proteomes" id="UP000261111">
    <property type="component" value="Unassembled WGS sequence"/>
</dbReference>
<dbReference type="InterPro" id="IPR018484">
    <property type="entry name" value="FGGY_N"/>
</dbReference>
<comment type="caution">
    <text evidence="11">The sequence shown here is derived from an EMBL/GenBank/DDBJ whole genome shotgun (WGS) entry which is preliminary data.</text>
</comment>
<feature type="domain" description="Carbohydrate kinase FGGY N-terminal" evidence="9">
    <location>
        <begin position="4"/>
        <end position="244"/>
    </location>
</feature>
<dbReference type="EC" id="2.7.1.5" evidence="8"/>
<evidence type="ECO:0000313" key="11">
    <source>
        <dbReference type="EMBL" id="RGC31606.1"/>
    </source>
</evidence>
<dbReference type="CDD" id="cd07771">
    <property type="entry name" value="ASKHA_NBD_FGGY_RhaB-like"/>
    <property type="match status" value="1"/>
</dbReference>
<sequence length="480" mass="53883">MIRYYLAVDIGASSGRHMLGWLENGKMQIQEVHRFQNGMKEINGSLCWDVDQLFKEVIAGLKKCREMGKIPESMGIDTWGNDFVLLDEDGRRIGNAVGYRDARTNGMDKEVYREISEEELYARTGIQKLMFNTVYQLMALKMQYPDNLQQADTLLLMPDYLHYLLTGIKAAEYTNATTTQLVNAKTKDWDRELIARLGYPGKIFQQIRTPGTRLGKFSREICELVGFECEVVLPATHDTGSAVLAVPSHEDRTMYISSGTWSLMGVERMDADCSPGSRRLNFTNEGGYEYRFRYLKNIMGLWMIQSVKKELQDAYSFAELCTLAEKSGISTIVDCNALEFLAPESMMKAIYAQCKKQSSISEAGELPQTPGDYARVIYRSLARCYQDTVKELENQMGCEYGQLHVVGGGSNAAYLNQLTAEATGKKVLAGPAEATAIGNLMVQMLEKKVWKSLRDARECVYKSFDVQEFSPGKGGTSPIA</sequence>
<keyword evidence="2 11" id="KW-0808">Transferase</keyword>